<accession>A0A6P7U961</accession>
<reference evidence="3" key="1">
    <citation type="submission" date="2025-08" db="UniProtKB">
        <authorList>
            <consortium name="RefSeq"/>
        </authorList>
    </citation>
    <scope>IDENTIFICATION</scope>
</reference>
<keyword evidence="2" id="KW-1185">Reference proteome</keyword>
<organism evidence="2 3">
    <name type="scientific">Octopus sinensis</name>
    <name type="common">East Asian common octopus</name>
    <dbReference type="NCBI Taxonomy" id="2607531"/>
    <lineage>
        <taxon>Eukaryota</taxon>
        <taxon>Metazoa</taxon>
        <taxon>Spiralia</taxon>
        <taxon>Lophotrochozoa</taxon>
        <taxon>Mollusca</taxon>
        <taxon>Cephalopoda</taxon>
        <taxon>Coleoidea</taxon>
        <taxon>Octopodiformes</taxon>
        <taxon>Octopoda</taxon>
        <taxon>Incirrata</taxon>
        <taxon>Octopodidae</taxon>
        <taxon>Octopus</taxon>
    </lineage>
</organism>
<dbReference type="SUPFAM" id="SSF46689">
    <property type="entry name" value="Homeodomain-like"/>
    <property type="match status" value="1"/>
</dbReference>
<dbReference type="PANTHER" id="PTHR46564">
    <property type="entry name" value="TRANSPOSASE"/>
    <property type="match status" value="1"/>
</dbReference>
<dbReference type="InterPro" id="IPR009057">
    <property type="entry name" value="Homeodomain-like_sf"/>
</dbReference>
<dbReference type="AlphaFoldDB" id="A0A6P7U961"/>
<dbReference type="KEGG" id="osn:115231662"/>
<proteinExistence type="predicted"/>
<dbReference type="PANTHER" id="PTHR46564:SF1">
    <property type="entry name" value="TRANSPOSASE"/>
    <property type="match status" value="1"/>
</dbReference>
<dbReference type="Pfam" id="PF13358">
    <property type="entry name" value="DDE_3"/>
    <property type="match status" value="1"/>
</dbReference>
<dbReference type="Proteomes" id="UP000515154">
    <property type="component" value="Unplaced"/>
</dbReference>
<protein>
    <submittedName>
        <fullName evidence="3">Uncharacterized protein LOC115231662</fullName>
    </submittedName>
</protein>
<dbReference type="InterPro" id="IPR038717">
    <property type="entry name" value="Tc1-like_DDE_dom"/>
</dbReference>
<dbReference type="InterPro" id="IPR047655">
    <property type="entry name" value="Transpos_IS630-like"/>
</dbReference>
<evidence type="ECO:0000259" key="1">
    <source>
        <dbReference type="Pfam" id="PF13358"/>
    </source>
</evidence>
<dbReference type="NCBIfam" id="NF033545">
    <property type="entry name" value="transpos_IS630"/>
    <property type="match status" value="1"/>
</dbReference>
<feature type="domain" description="Tc1-like transposase DDE" evidence="1">
    <location>
        <begin position="152"/>
        <end position="287"/>
    </location>
</feature>
<sequence>MPRKSLEEKEQLHRNKIDLISAAESGGDWKKTAIELNISRTTAYRWIKDGVKPDARGGNYRKKFNKEHVDFIISCIEDDNTITLHGIKQKFELHFPQLSISKTSIARHLDLSLYTLKKLRFDPEEANCEINKIKRKEFAEKYLKFQSENRPICFMDESNFNLHISRTEERSLKGTRCTTLAAASEGSNIHLIGCISNLGLIYYEIQRGAFKKEQACHWMKNCLRQARIKHDGPVIMVLDNALAHSGIEVLQLEEFNDFHILCLGPYSPMLNPVEHVWSKIKAHVKRDISSLKNQILFQQGKDLSIIDYRTGILEKITVDRIKTITSDDCVSFISEIQKNIGDMLNMVNTKF</sequence>
<name>A0A6P7U961_9MOLL</name>
<dbReference type="InterPro" id="IPR036397">
    <property type="entry name" value="RNaseH_sf"/>
</dbReference>
<evidence type="ECO:0000313" key="3">
    <source>
        <dbReference type="RefSeq" id="XP_029657496.1"/>
    </source>
</evidence>
<dbReference type="GO" id="GO:0003676">
    <property type="term" value="F:nucleic acid binding"/>
    <property type="evidence" value="ECO:0007669"/>
    <property type="project" value="InterPro"/>
</dbReference>
<dbReference type="Gene3D" id="3.30.420.10">
    <property type="entry name" value="Ribonuclease H-like superfamily/Ribonuclease H"/>
    <property type="match status" value="1"/>
</dbReference>
<gene>
    <name evidence="3" type="primary">LOC115231662</name>
</gene>
<dbReference type="RefSeq" id="XP_029657496.1">
    <property type="nucleotide sequence ID" value="XM_029801636.1"/>
</dbReference>
<evidence type="ECO:0000313" key="2">
    <source>
        <dbReference type="Proteomes" id="UP000515154"/>
    </source>
</evidence>